<accession>A0A1X2GDV5</accession>
<evidence type="ECO:0000256" key="6">
    <source>
        <dbReference type="ARBA" id="ARBA00022777"/>
    </source>
</evidence>
<dbReference type="NCBIfam" id="NF040647">
    <property type="entry name" value="IPPK_Arch"/>
    <property type="match status" value="1"/>
</dbReference>
<dbReference type="EMBL" id="MCGT01000020">
    <property type="protein sequence ID" value="ORX51598.1"/>
    <property type="molecule type" value="Genomic_DNA"/>
</dbReference>
<evidence type="ECO:0000256" key="8">
    <source>
        <dbReference type="ARBA" id="ARBA00023229"/>
    </source>
</evidence>
<feature type="binding site" evidence="10">
    <location>
        <position position="59"/>
    </location>
    <ligand>
        <name>substrate</name>
    </ligand>
</feature>
<dbReference type="EC" id="2.7.4.26" evidence="2"/>
<dbReference type="PANTHER" id="PTHR43654:SF1">
    <property type="entry name" value="ISOPENTENYL PHOSPHATE KINASE"/>
    <property type="match status" value="1"/>
</dbReference>
<dbReference type="GO" id="GO:0102043">
    <property type="term" value="F:isopentenyl phosphate kinase activity"/>
    <property type="evidence" value="ECO:0007669"/>
    <property type="project" value="UniProtKB-EC"/>
</dbReference>
<feature type="binding site" evidence="10">
    <location>
        <position position="55"/>
    </location>
    <ligand>
        <name>ATP</name>
        <dbReference type="ChEBI" id="CHEBI:30616"/>
    </ligand>
</feature>
<keyword evidence="14" id="KW-1185">Reference proteome</keyword>
<evidence type="ECO:0000256" key="1">
    <source>
        <dbReference type="ARBA" id="ARBA00010540"/>
    </source>
</evidence>
<feature type="binding site" evidence="10">
    <location>
        <position position="240"/>
    </location>
    <ligand>
        <name>ATP</name>
        <dbReference type="ChEBI" id="CHEBI:30616"/>
    </ligand>
</feature>
<dbReference type="GO" id="GO:0016114">
    <property type="term" value="P:terpenoid biosynthetic process"/>
    <property type="evidence" value="ECO:0007669"/>
    <property type="project" value="TreeGrafter"/>
</dbReference>
<reference evidence="13 14" key="1">
    <citation type="submission" date="2016-07" db="EMBL/GenBank/DDBJ databases">
        <title>Pervasive Adenine N6-methylation of Active Genes in Fungi.</title>
        <authorList>
            <consortium name="DOE Joint Genome Institute"/>
            <person name="Mondo S.J."/>
            <person name="Dannebaum R.O."/>
            <person name="Kuo R.C."/>
            <person name="Labutti K."/>
            <person name="Haridas S."/>
            <person name="Kuo A."/>
            <person name="Salamov A."/>
            <person name="Ahrendt S.R."/>
            <person name="Lipzen A."/>
            <person name="Sullivan W."/>
            <person name="Andreopoulos W.B."/>
            <person name="Clum A."/>
            <person name="Lindquist E."/>
            <person name="Daum C."/>
            <person name="Ramamoorthy G.K."/>
            <person name="Gryganskyi A."/>
            <person name="Culley D."/>
            <person name="Magnuson J.K."/>
            <person name="James T.Y."/>
            <person name="O'Malley M.A."/>
            <person name="Stajich J.E."/>
            <person name="Spatafora J.W."/>
            <person name="Visel A."/>
            <person name="Grigoriev I.V."/>
        </authorList>
    </citation>
    <scope>NUCLEOTIDE SEQUENCE [LARGE SCALE GENOMIC DNA]</scope>
    <source>
        <strain evidence="13 14">NRRL 3301</strain>
    </source>
</reference>
<dbReference type="Proteomes" id="UP000242146">
    <property type="component" value="Unassembled WGS sequence"/>
</dbReference>
<gene>
    <name evidence="13" type="ORF">DM01DRAFT_1337106</name>
</gene>
<evidence type="ECO:0000259" key="12">
    <source>
        <dbReference type="Pfam" id="PF00696"/>
    </source>
</evidence>
<comment type="similarity">
    <text evidence="1">Belongs to the isopentenyl phosphate kinase family.</text>
</comment>
<evidence type="ECO:0000256" key="9">
    <source>
        <dbReference type="ARBA" id="ARBA00049063"/>
    </source>
</evidence>
<dbReference type="SUPFAM" id="SSF53633">
    <property type="entry name" value="Carbamate kinase-like"/>
    <property type="match status" value="1"/>
</dbReference>
<feature type="site" description="Transition state stabilizer" evidence="11">
    <location>
        <position position="16"/>
    </location>
</feature>
<dbReference type="PIRSF" id="PIRSF016496">
    <property type="entry name" value="Kin_FomA"/>
    <property type="match status" value="1"/>
</dbReference>
<keyword evidence="7 10" id="KW-0067">ATP-binding</keyword>
<protein>
    <recommendedName>
        <fullName evidence="3">Isopentenyl phosphate kinase</fullName>
        <ecNumber evidence="2">2.7.4.26</ecNumber>
    </recommendedName>
</protein>
<dbReference type="AlphaFoldDB" id="A0A1X2GDV5"/>
<feature type="binding site" evidence="10">
    <location>
        <position position="169"/>
    </location>
    <ligand>
        <name>substrate</name>
    </ligand>
</feature>
<feature type="binding site" evidence="10">
    <location>
        <position position="54"/>
    </location>
    <ligand>
        <name>substrate</name>
    </ligand>
</feature>
<dbReference type="GO" id="GO:0016301">
    <property type="term" value="F:kinase activity"/>
    <property type="evidence" value="ECO:0007669"/>
    <property type="project" value="UniProtKB-KW"/>
</dbReference>
<evidence type="ECO:0000256" key="10">
    <source>
        <dbReference type="PIRSR" id="PIRSR016496-1"/>
    </source>
</evidence>
<keyword evidence="5 10" id="KW-0547">Nucleotide-binding</keyword>
<evidence type="ECO:0000313" key="13">
    <source>
        <dbReference type="EMBL" id="ORX51598.1"/>
    </source>
</evidence>
<dbReference type="PANTHER" id="PTHR43654">
    <property type="entry name" value="GLUTAMATE 5-KINASE"/>
    <property type="match status" value="1"/>
</dbReference>
<dbReference type="OrthoDB" id="1934954at2759"/>
<dbReference type="GO" id="GO:0005524">
    <property type="term" value="F:ATP binding"/>
    <property type="evidence" value="ECO:0007669"/>
    <property type="project" value="UniProtKB-KW"/>
</dbReference>
<keyword evidence="4" id="KW-0808">Transferase</keyword>
<dbReference type="STRING" id="101127.A0A1X2GDV5"/>
<sequence>MTTVIVKLGGAAITDKSTPDTYSQSLGVVIQRVADAYLHRLVPENKQMILVHGAGSFGHPPAKKFNVKQGWSHIQDKHDQDLVKQGMSLTRERMLALHHGIMEHCRLQGLPVLSVSPYDIVETNSGALTPEAGLHLQNRVTRLCQQGFVPVLFGDAVLDHTLGCTILSGDVLLHALATHLPSVQRCVFLTDVPGLYTSDPKTNPQASLIRHWRCAEQKAPLTNLSNTLSVDDVTGAMQGKIKWAKNIVLDAPQPVQVVICSALSLEIPAILSSSNPQEVAMKCTFITK</sequence>
<dbReference type="InterPro" id="IPR001048">
    <property type="entry name" value="Asp/Glu/Uridylate_kinase"/>
</dbReference>
<evidence type="ECO:0000256" key="3">
    <source>
        <dbReference type="ARBA" id="ARBA00017267"/>
    </source>
</evidence>
<dbReference type="GO" id="GO:0005829">
    <property type="term" value="C:cytosol"/>
    <property type="evidence" value="ECO:0007669"/>
    <property type="project" value="TreeGrafter"/>
</dbReference>
<dbReference type="InterPro" id="IPR036393">
    <property type="entry name" value="AceGlu_kinase-like_sf"/>
</dbReference>
<organism evidence="13 14">
    <name type="scientific">Hesseltinella vesiculosa</name>
    <dbReference type="NCBI Taxonomy" id="101127"/>
    <lineage>
        <taxon>Eukaryota</taxon>
        <taxon>Fungi</taxon>
        <taxon>Fungi incertae sedis</taxon>
        <taxon>Mucoromycota</taxon>
        <taxon>Mucoromycotina</taxon>
        <taxon>Mucoromycetes</taxon>
        <taxon>Mucorales</taxon>
        <taxon>Cunninghamellaceae</taxon>
        <taxon>Hesseltinella</taxon>
    </lineage>
</organism>
<name>A0A1X2GDV5_9FUNG</name>
<evidence type="ECO:0000256" key="11">
    <source>
        <dbReference type="PIRSR" id="PIRSR016496-2"/>
    </source>
</evidence>
<dbReference type="GO" id="GO:1901607">
    <property type="term" value="P:alpha-amino acid biosynthetic process"/>
    <property type="evidence" value="ECO:0007669"/>
    <property type="project" value="UniProtKB-ARBA"/>
</dbReference>
<keyword evidence="8" id="KW-0414">Isoprene biosynthesis</keyword>
<proteinExistence type="inferred from homology"/>
<evidence type="ECO:0000256" key="7">
    <source>
        <dbReference type="ARBA" id="ARBA00022840"/>
    </source>
</evidence>
<feature type="binding site" evidence="10">
    <location>
        <position position="191"/>
    </location>
    <ligand>
        <name>ATP</name>
        <dbReference type="ChEBI" id="CHEBI:30616"/>
    </ligand>
</feature>
<feature type="binding site" evidence="10">
    <location>
        <position position="236"/>
    </location>
    <ligand>
        <name>ATP</name>
        <dbReference type="ChEBI" id="CHEBI:30616"/>
    </ligand>
</feature>
<feature type="domain" description="Aspartate/glutamate/uridylate kinase" evidence="12">
    <location>
        <begin position="3"/>
        <end position="257"/>
    </location>
</feature>
<evidence type="ECO:0000256" key="2">
    <source>
        <dbReference type="ARBA" id="ARBA00012908"/>
    </source>
</evidence>
<comment type="catalytic activity">
    <reaction evidence="9">
        <text>isopentenyl phosphate + ATP = isopentenyl diphosphate + ADP</text>
        <dbReference type="Rhea" id="RHEA:33963"/>
        <dbReference type="ChEBI" id="CHEBI:30616"/>
        <dbReference type="ChEBI" id="CHEBI:65078"/>
        <dbReference type="ChEBI" id="CHEBI:128769"/>
        <dbReference type="ChEBI" id="CHEBI:456216"/>
        <dbReference type="EC" id="2.7.4.26"/>
    </reaction>
</comment>
<keyword evidence="6 13" id="KW-0418">Kinase</keyword>
<evidence type="ECO:0000256" key="5">
    <source>
        <dbReference type="ARBA" id="ARBA00022741"/>
    </source>
</evidence>
<evidence type="ECO:0000313" key="14">
    <source>
        <dbReference type="Proteomes" id="UP000242146"/>
    </source>
</evidence>
<dbReference type="Gene3D" id="3.40.1160.10">
    <property type="entry name" value="Acetylglutamate kinase-like"/>
    <property type="match status" value="1"/>
</dbReference>
<dbReference type="InterPro" id="IPR024192">
    <property type="entry name" value="Fosfomycin_R_FomA-type"/>
</dbReference>
<comment type="caution">
    <text evidence="13">The sequence shown here is derived from an EMBL/GenBank/DDBJ whole genome shotgun (WGS) entry which is preliminary data.</text>
</comment>
<feature type="binding site" evidence="10">
    <location>
        <begin position="196"/>
        <end position="201"/>
    </location>
    <ligand>
        <name>ATP</name>
        <dbReference type="ChEBI" id="CHEBI:30616"/>
    </ligand>
</feature>
<dbReference type="Pfam" id="PF00696">
    <property type="entry name" value="AA_kinase"/>
    <property type="match status" value="1"/>
</dbReference>
<evidence type="ECO:0000256" key="4">
    <source>
        <dbReference type="ARBA" id="ARBA00022679"/>
    </source>
</evidence>